<accession>A0A401G034</accession>
<feature type="transmembrane region" description="Helical" evidence="1">
    <location>
        <begin position="144"/>
        <end position="163"/>
    </location>
</feature>
<protein>
    <recommendedName>
        <fullName evidence="4">Transporter</fullName>
    </recommendedName>
</protein>
<feature type="transmembrane region" description="Helical" evidence="1">
    <location>
        <begin position="175"/>
        <end position="199"/>
    </location>
</feature>
<dbReference type="InterPro" id="IPR017199">
    <property type="entry name" value="UCP037409_transporter"/>
</dbReference>
<dbReference type="RefSeq" id="WP_124329711.1">
    <property type="nucleotide sequence ID" value="NZ_BEXT01000001.1"/>
</dbReference>
<feature type="transmembrane region" description="Helical" evidence="1">
    <location>
        <begin position="110"/>
        <end position="132"/>
    </location>
</feature>
<sequence length="248" mass="27011">MACKSLILGIIFSIGIFAVKSGVGLQYFLSRTPSARAKTGAWLIFALTYLSVFGASGLILAKLDLMNHLTAIQAWIQSGMTIHLIMAGMLLLWGIRLLRQRDDVQTKSHGWLLLAIPCPVCATAIFLSLGFLTACYPDRPVMTAGLLFLVFLTINLATVWVMSAGTRTQDTPPEVVLGGAMLLIAVYFLLSVTVMPQFADADKIYRMSLASSETPPEQLRHLAFFGLCIVITFMSGFGSAFLNIRRAA</sequence>
<keyword evidence="1" id="KW-0472">Membrane</keyword>
<feature type="transmembrane region" description="Helical" evidence="1">
    <location>
        <begin position="219"/>
        <end position="242"/>
    </location>
</feature>
<keyword evidence="3" id="KW-1185">Reference proteome</keyword>
<feature type="transmembrane region" description="Helical" evidence="1">
    <location>
        <begin position="6"/>
        <end position="29"/>
    </location>
</feature>
<feature type="transmembrane region" description="Helical" evidence="1">
    <location>
        <begin position="41"/>
        <end position="60"/>
    </location>
</feature>
<reference evidence="3" key="1">
    <citation type="submission" date="2017-11" db="EMBL/GenBank/DDBJ databases">
        <authorList>
            <person name="Watanabe M."/>
            <person name="Kojima H."/>
        </authorList>
    </citation>
    <scope>NUCLEOTIDE SEQUENCE [LARGE SCALE GENOMIC DNA]</scope>
    <source>
        <strain evidence="3">Tokyo 01</strain>
    </source>
</reference>
<keyword evidence="1" id="KW-0812">Transmembrane</keyword>
<proteinExistence type="predicted"/>
<feature type="transmembrane region" description="Helical" evidence="1">
    <location>
        <begin position="80"/>
        <end position="98"/>
    </location>
</feature>
<evidence type="ECO:0008006" key="4">
    <source>
        <dbReference type="Google" id="ProtNLM"/>
    </source>
</evidence>
<dbReference type="Pfam" id="PF09930">
    <property type="entry name" value="DUF2162"/>
    <property type="match status" value="1"/>
</dbReference>
<organism evidence="2 3">
    <name type="scientific">Desulfonema ishimotonii</name>
    <dbReference type="NCBI Taxonomy" id="45657"/>
    <lineage>
        <taxon>Bacteria</taxon>
        <taxon>Pseudomonadati</taxon>
        <taxon>Thermodesulfobacteriota</taxon>
        <taxon>Desulfobacteria</taxon>
        <taxon>Desulfobacterales</taxon>
        <taxon>Desulfococcaceae</taxon>
        <taxon>Desulfonema</taxon>
    </lineage>
</organism>
<dbReference type="Proteomes" id="UP000288096">
    <property type="component" value="Unassembled WGS sequence"/>
</dbReference>
<evidence type="ECO:0000313" key="2">
    <source>
        <dbReference type="EMBL" id="GBC62546.1"/>
    </source>
</evidence>
<evidence type="ECO:0000256" key="1">
    <source>
        <dbReference type="SAM" id="Phobius"/>
    </source>
</evidence>
<gene>
    <name evidence="2" type="ORF">DENIS_3518</name>
</gene>
<reference evidence="3" key="2">
    <citation type="submission" date="2019-01" db="EMBL/GenBank/DDBJ databases">
        <title>Genome sequence of Desulfonema ishimotonii strain Tokyo 01.</title>
        <authorList>
            <person name="Fukui M."/>
        </authorList>
    </citation>
    <scope>NUCLEOTIDE SEQUENCE [LARGE SCALE GENOMIC DNA]</scope>
    <source>
        <strain evidence="3">Tokyo 01</strain>
    </source>
</reference>
<name>A0A401G034_9BACT</name>
<keyword evidence="1" id="KW-1133">Transmembrane helix</keyword>
<evidence type="ECO:0000313" key="3">
    <source>
        <dbReference type="Proteomes" id="UP000288096"/>
    </source>
</evidence>
<dbReference type="OrthoDB" id="5420053at2"/>
<dbReference type="EMBL" id="BEXT01000001">
    <property type="protein sequence ID" value="GBC62546.1"/>
    <property type="molecule type" value="Genomic_DNA"/>
</dbReference>
<comment type="caution">
    <text evidence="2">The sequence shown here is derived from an EMBL/GenBank/DDBJ whole genome shotgun (WGS) entry which is preliminary data.</text>
</comment>
<dbReference type="AlphaFoldDB" id="A0A401G034"/>